<dbReference type="InterPro" id="IPR055348">
    <property type="entry name" value="DctQ"/>
</dbReference>
<evidence type="ECO:0000256" key="3">
    <source>
        <dbReference type="ARBA" id="ARBA00022475"/>
    </source>
</evidence>
<feature type="transmembrane region" description="Helical" evidence="9">
    <location>
        <begin position="58"/>
        <end position="76"/>
    </location>
</feature>
<keyword evidence="6 9" id="KW-1133">Transmembrane helix</keyword>
<feature type="domain" description="Tripartite ATP-independent periplasmic transporters DctQ component" evidence="10">
    <location>
        <begin position="32"/>
        <end position="166"/>
    </location>
</feature>
<dbReference type="GO" id="GO:0005886">
    <property type="term" value="C:plasma membrane"/>
    <property type="evidence" value="ECO:0007669"/>
    <property type="project" value="UniProtKB-SubCell"/>
</dbReference>
<evidence type="ECO:0000313" key="12">
    <source>
        <dbReference type="Proteomes" id="UP000006230"/>
    </source>
</evidence>
<protein>
    <recommendedName>
        <fullName evidence="9">TRAP transporter small permease protein</fullName>
    </recommendedName>
</protein>
<name>Q0FL61_SALBH</name>
<reference evidence="11 12" key="1">
    <citation type="journal article" date="2010" name="J. Bacteriol.">
        <title>Genome sequences of Pelagibaca bermudensis HTCC2601T and Maritimibacter alkaliphilus HTCC2654T, the type strains of two marine Roseobacter genera.</title>
        <authorList>
            <person name="Thrash J.C."/>
            <person name="Cho J.C."/>
            <person name="Ferriera S."/>
            <person name="Johnson J."/>
            <person name="Vergin K.L."/>
            <person name="Giovannoni S.J."/>
        </authorList>
    </citation>
    <scope>NUCLEOTIDE SEQUENCE [LARGE SCALE GENOMIC DNA]</scope>
    <source>
        <strain evidence="12">DSM 26914 / JCM 13377 / KCTC 12554 / HTCC2601</strain>
    </source>
</reference>
<feature type="transmembrane region" description="Helical" evidence="9">
    <location>
        <begin position="21"/>
        <end position="46"/>
    </location>
</feature>
<dbReference type="OrthoDB" id="2877624at2"/>
<dbReference type="HOGENOM" id="CLU_086356_8_6_5"/>
<evidence type="ECO:0000259" key="10">
    <source>
        <dbReference type="Pfam" id="PF04290"/>
    </source>
</evidence>
<comment type="function">
    <text evidence="9">Part of the tripartite ATP-independent periplasmic (TRAP) transport system.</text>
</comment>
<keyword evidence="4 9" id="KW-0997">Cell inner membrane</keyword>
<dbReference type="RefSeq" id="WP_007800037.1">
    <property type="nucleotide sequence ID" value="NZ_DS022276.1"/>
</dbReference>
<keyword evidence="2 9" id="KW-0813">Transport</keyword>
<dbReference type="GO" id="GO:0015740">
    <property type="term" value="P:C4-dicarboxylate transport"/>
    <property type="evidence" value="ECO:0007669"/>
    <property type="project" value="TreeGrafter"/>
</dbReference>
<gene>
    <name evidence="11" type="ORF">R2601_23620</name>
</gene>
<dbReference type="eggNOG" id="COG3090">
    <property type="taxonomic scope" value="Bacteria"/>
</dbReference>
<evidence type="ECO:0000313" key="11">
    <source>
        <dbReference type="EMBL" id="EAU44904.1"/>
    </source>
</evidence>
<accession>Q0FL61</accession>
<evidence type="ECO:0000256" key="9">
    <source>
        <dbReference type="RuleBase" id="RU369079"/>
    </source>
</evidence>
<evidence type="ECO:0000256" key="6">
    <source>
        <dbReference type="ARBA" id="ARBA00022989"/>
    </source>
</evidence>
<sequence>MPEALPETTRPRGAFGLRAALAVLGGVLLMALMGMTVTDVIGRYLFNAPLRGATELTELLLAAVVFLGLPAVALADEHVTVDLVTDRMPAAVKPWRGAATGLFSAVVLAVVAWRVWVYAAQIGGYGGTTTTLAIPIAPLGYFCAVCTGFGALLTALVPAHALIRHLKGH</sequence>
<comment type="similarity">
    <text evidence="8 9">Belongs to the TRAP transporter small permease family.</text>
</comment>
<comment type="subcellular location">
    <subcellularLocation>
        <location evidence="1 9">Cell inner membrane</location>
        <topology evidence="1 9">Multi-pass membrane protein</topology>
    </subcellularLocation>
</comment>
<evidence type="ECO:0000256" key="2">
    <source>
        <dbReference type="ARBA" id="ARBA00022448"/>
    </source>
</evidence>
<evidence type="ECO:0000256" key="4">
    <source>
        <dbReference type="ARBA" id="ARBA00022519"/>
    </source>
</evidence>
<comment type="subunit">
    <text evidence="9">The complex comprises the extracytoplasmic solute receptor protein and the two transmembrane proteins.</text>
</comment>
<feature type="transmembrane region" description="Helical" evidence="9">
    <location>
        <begin position="139"/>
        <end position="163"/>
    </location>
</feature>
<keyword evidence="12" id="KW-1185">Reference proteome</keyword>
<dbReference type="STRING" id="314265.R2601_23620"/>
<evidence type="ECO:0000256" key="7">
    <source>
        <dbReference type="ARBA" id="ARBA00023136"/>
    </source>
</evidence>
<evidence type="ECO:0000256" key="5">
    <source>
        <dbReference type="ARBA" id="ARBA00022692"/>
    </source>
</evidence>
<keyword evidence="3" id="KW-1003">Cell membrane</keyword>
<dbReference type="PANTHER" id="PTHR35011:SF10">
    <property type="entry name" value="TRAP TRANSPORTER SMALL PERMEASE PROTEIN"/>
    <property type="match status" value="1"/>
</dbReference>
<proteinExistence type="inferred from homology"/>
<evidence type="ECO:0000256" key="8">
    <source>
        <dbReference type="ARBA" id="ARBA00038436"/>
    </source>
</evidence>
<organism evidence="11 12">
    <name type="scientific">Salipiger bermudensis (strain DSM 26914 / JCM 13377 / KCTC 12554 / HTCC2601)</name>
    <name type="common">Pelagibaca bermudensis</name>
    <dbReference type="NCBI Taxonomy" id="314265"/>
    <lineage>
        <taxon>Bacteria</taxon>
        <taxon>Pseudomonadati</taxon>
        <taxon>Pseudomonadota</taxon>
        <taxon>Alphaproteobacteria</taxon>
        <taxon>Rhodobacterales</taxon>
        <taxon>Roseobacteraceae</taxon>
        <taxon>Salipiger</taxon>
    </lineage>
</organism>
<dbReference type="PANTHER" id="PTHR35011">
    <property type="entry name" value="2,3-DIKETO-L-GULONATE TRAP TRANSPORTER SMALL PERMEASE PROTEIN YIAM"/>
    <property type="match status" value="1"/>
</dbReference>
<keyword evidence="5 9" id="KW-0812">Transmembrane</keyword>
<evidence type="ECO:0000256" key="1">
    <source>
        <dbReference type="ARBA" id="ARBA00004429"/>
    </source>
</evidence>
<comment type="caution">
    <text evidence="11">The sequence shown here is derived from an EMBL/GenBank/DDBJ whole genome shotgun (WGS) entry which is preliminary data.</text>
</comment>
<dbReference type="Proteomes" id="UP000006230">
    <property type="component" value="Unassembled WGS sequence"/>
</dbReference>
<dbReference type="GO" id="GO:0022857">
    <property type="term" value="F:transmembrane transporter activity"/>
    <property type="evidence" value="ECO:0007669"/>
    <property type="project" value="UniProtKB-UniRule"/>
</dbReference>
<dbReference type="Pfam" id="PF04290">
    <property type="entry name" value="DctQ"/>
    <property type="match status" value="1"/>
</dbReference>
<dbReference type="EMBL" id="AATQ01000035">
    <property type="protein sequence ID" value="EAU44904.1"/>
    <property type="molecule type" value="Genomic_DNA"/>
</dbReference>
<dbReference type="InterPro" id="IPR007387">
    <property type="entry name" value="TRAP_DctQ"/>
</dbReference>
<dbReference type="AlphaFoldDB" id="Q0FL61"/>
<feature type="transmembrane region" description="Helical" evidence="9">
    <location>
        <begin position="97"/>
        <end position="119"/>
    </location>
</feature>
<keyword evidence="7 9" id="KW-0472">Membrane</keyword>